<name>A0A9N8EVQ7_9STRA</name>
<dbReference type="OrthoDB" id="1434354at2759"/>
<organism evidence="1 2">
    <name type="scientific">Seminavis robusta</name>
    <dbReference type="NCBI Taxonomy" id="568900"/>
    <lineage>
        <taxon>Eukaryota</taxon>
        <taxon>Sar</taxon>
        <taxon>Stramenopiles</taxon>
        <taxon>Ochrophyta</taxon>
        <taxon>Bacillariophyta</taxon>
        <taxon>Bacillariophyceae</taxon>
        <taxon>Bacillariophycidae</taxon>
        <taxon>Naviculales</taxon>
        <taxon>Naviculaceae</taxon>
        <taxon>Seminavis</taxon>
    </lineage>
</organism>
<dbReference type="EMBL" id="CAICTM010001824">
    <property type="protein sequence ID" value="CAB9526429.1"/>
    <property type="molecule type" value="Genomic_DNA"/>
</dbReference>
<dbReference type="AlphaFoldDB" id="A0A9N8EVQ7"/>
<comment type="caution">
    <text evidence="1">The sequence shown here is derived from an EMBL/GenBank/DDBJ whole genome shotgun (WGS) entry which is preliminary data.</text>
</comment>
<gene>
    <name evidence="1" type="ORF">SEMRO_1826_G300120.1</name>
</gene>
<dbReference type="Proteomes" id="UP001153069">
    <property type="component" value="Unassembled WGS sequence"/>
</dbReference>
<reference evidence="1" key="1">
    <citation type="submission" date="2020-06" db="EMBL/GenBank/DDBJ databases">
        <authorList>
            <consortium name="Plant Systems Biology data submission"/>
        </authorList>
    </citation>
    <scope>NUCLEOTIDE SEQUENCE</scope>
    <source>
        <strain evidence="1">D6</strain>
    </source>
</reference>
<evidence type="ECO:0000313" key="1">
    <source>
        <dbReference type="EMBL" id="CAB9526429.1"/>
    </source>
</evidence>
<evidence type="ECO:0008006" key="3">
    <source>
        <dbReference type="Google" id="ProtNLM"/>
    </source>
</evidence>
<accession>A0A9N8EVQ7</accession>
<sequence>MESQQPTANGGIISGPSIHDDNTGNHVFDDVSLICPQDPRRMELTPLELVQSLEIKAAIHLSPEMDQIKDFDCAQLAIVDGDNRAKTLERVAHFQIFREEYELKDTLEEGLRLVEALVKLMPKLILCVSLNVADGSYVYIMDLAGFDQDALKTIADERVLMGGLYYMAHITSVDFFAIRAGIYTVIECEGYDWRKVKMSTRRQCWQEVLAIYPRTFRQIKYFHPGLFTNLAISCLRRIVPLEIFQKIEVGCEFPGGRLDTFYAVPTRKAANQRLLQRMRECLRVKFQHRESFRLPTRL</sequence>
<keyword evidence="2" id="KW-1185">Reference proteome</keyword>
<protein>
    <recommendedName>
        <fullName evidence="3">CRAL-TRIO domain-containing protein</fullName>
    </recommendedName>
</protein>
<proteinExistence type="predicted"/>
<evidence type="ECO:0000313" key="2">
    <source>
        <dbReference type="Proteomes" id="UP001153069"/>
    </source>
</evidence>